<dbReference type="CDD" id="cd01347">
    <property type="entry name" value="ligand_gated_channel"/>
    <property type="match status" value="1"/>
</dbReference>
<organism evidence="13 14">
    <name type="scientific">Sphingobium chlorophenolicum L-1</name>
    <dbReference type="NCBI Taxonomy" id="690566"/>
    <lineage>
        <taxon>Bacteria</taxon>
        <taxon>Pseudomonadati</taxon>
        <taxon>Pseudomonadota</taxon>
        <taxon>Alphaproteobacteria</taxon>
        <taxon>Sphingomonadales</taxon>
        <taxon>Sphingomonadaceae</taxon>
        <taxon>Sphingobium</taxon>
    </lineage>
</organism>
<evidence type="ECO:0000256" key="10">
    <source>
        <dbReference type="SAM" id="SignalP"/>
    </source>
</evidence>
<evidence type="ECO:0000313" key="13">
    <source>
        <dbReference type="EMBL" id="AEG50199.1"/>
    </source>
</evidence>
<dbReference type="STRING" id="690566.Sphch_2551"/>
<evidence type="ECO:0000256" key="2">
    <source>
        <dbReference type="ARBA" id="ARBA00022448"/>
    </source>
</evidence>
<evidence type="ECO:0000256" key="6">
    <source>
        <dbReference type="ARBA" id="ARBA00023136"/>
    </source>
</evidence>
<evidence type="ECO:0000256" key="5">
    <source>
        <dbReference type="ARBA" id="ARBA00023077"/>
    </source>
</evidence>
<dbReference type="KEGG" id="sch:Sphch_2551"/>
<keyword evidence="6 8" id="KW-0472">Membrane</keyword>
<keyword evidence="13" id="KW-0675">Receptor</keyword>
<evidence type="ECO:0000259" key="11">
    <source>
        <dbReference type="Pfam" id="PF00593"/>
    </source>
</evidence>
<keyword evidence="3 8" id="KW-1134">Transmembrane beta strand</keyword>
<keyword evidence="4 8" id="KW-0812">Transmembrane</keyword>
<evidence type="ECO:0000256" key="9">
    <source>
        <dbReference type="RuleBase" id="RU003357"/>
    </source>
</evidence>
<proteinExistence type="inferred from homology"/>
<dbReference type="GO" id="GO:0015344">
    <property type="term" value="F:siderophore uptake transmembrane transporter activity"/>
    <property type="evidence" value="ECO:0007669"/>
    <property type="project" value="TreeGrafter"/>
</dbReference>
<dbReference type="InterPro" id="IPR000531">
    <property type="entry name" value="Beta-barrel_TonB"/>
</dbReference>
<dbReference type="Pfam" id="PF07715">
    <property type="entry name" value="Plug"/>
    <property type="match status" value="1"/>
</dbReference>
<evidence type="ECO:0000256" key="1">
    <source>
        <dbReference type="ARBA" id="ARBA00004571"/>
    </source>
</evidence>
<keyword evidence="10" id="KW-0732">Signal</keyword>
<protein>
    <submittedName>
        <fullName evidence="13">TonB-dependent receptor plug</fullName>
    </submittedName>
</protein>
<evidence type="ECO:0000256" key="4">
    <source>
        <dbReference type="ARBA" id="ARBA00022692"/>
    </source>
</evidence>
<keyword evidence="5 9" id="KW-0798">TonB box</keyword>
<comment type="subcellular location">
    <subcellularLocation>
        <location evidence="1 8">Cell outer membrane</location>
        <topology evidence="1 8">Multi-pass membrane protein</topology>
    </subcellularLocation>
</comment>
<keyword evidence="7 8" id="KW-0998">Cell outer membrane</keyword>
<dbReference type="GO" id="GO:0044718">
    <property type="term" value="P:siderophore transmembrane transport"/>
    <property type="evidence" value="ECO:0007669"/>
    <property type="project" value="TreeGrafter"/>
</dbReference>
<dbReference type="PANTHER" id="PTHR30069">
    <property type="entry name" value="TONB-DEPENDENT OUTER MEMBRANE RECEPTOR"/>
    <property type="match status" value="1"/>
</dbReference>
<name>F6EZA6_SPHCR</name>
<comment type="similarity">
    <text evidence="8 9">Belongs to the TonB-dependent receptor family.</text>
</comment>
<dbReference type="Pfam" id="PF00593">
    <property type="entry name" value="TonB_dep_Rec_b-barrel"/>
    <property type="match status" value="1"/>
</dbReference>
<dbReference type="InterPro" id="IPR036942">
    <property type="entry name" value="Beta-barrel_TonB_sf"/>
</dbReference>
<dbReference type="EMBL" id="CP002798">
    <property type="protein sequence ID" value="AEG50199.1"/>
    <property type="molecule type" value="Genomic_DNA"/>
</dbReference>
<feature type="domain" description="TonB-dependent receptor-like beta-barrel" evidence="11">
    <location>
        <begin position="306"/>
        <end position="662"/>
    </location>
</feature>
<dbReference type="PROSITE" id="PS52016">
    <property type="entry name" value="TONB_DEPENDENT_REC_3"/>
    <property type="match status" value="1"/>
</dbReference>
<dbReference type="GO" id="GO:0009279">
    <property type="term" value="C:cell outer membrane"/>
    <property type="evidence" value="ECO:0007669"/>
    <property type="project" value="UniProtKB-SubCell"/>
</dbReference>
<feature type="domain" description="TonB-dependent receptor plug" evidence="12">
    <location>
        <begin position="61"/>
        <end position="169"/>
    </location>
</feature>
<dbReference type="AlphaFoldDB" id="F6EZA6"/>
<dbReference type="HOGENOM" id="CLU_400564_0_0_5"/>
<evidence type="ECO:0000313" key="14">
    <source>
        <dbReference type="Proteomes" id="UP000007150"/>
    </source>
</evidence>
<evidence type="ECO:0000259" key="12">
    <source>
        <dbReference type="Pfam" id="PF07715"/>
    </source>
</evidence>
<dbReference type="SUPFAM" id="SSF56935">
    <property type="entry name" value="Porins"/>
    <property type="match status" value="1"/>
</dbReference>
<sequence precursor="true">MPGVRICTAGSTSLPRILVSAAILMAVPGMAHAQSVNYSELEGMFREPVTTSVTGKPQRASEAPAALIIVTREDIRRSPAHDIPGLIQAYAGIDVARWTAGHSDIAVRGGVLPFNPRLLVLVNGRQVYLDHYGMTNWDGLGVQLAEIQQIEVVKGPNSALFGFNAASGVINIITVNPLHSQQVTMSAGMGTEGQRFASGAASVKLAEALGVRLSAGYESSDELDGLPASPLASQISPISHDPRHKEVTAELYAKPGERTDGSISITHSDNQRMEVVPFLFTVSSHYRFTSLGARISRDTGWGVLSAHVFQNWSDIGGLVAFHNKVLATSADALVRAGRANTVRLGIEYRSNRFKSKPGYPGATQYNVYAANGMWETRFSDAATFTIAARIDHLELQQMGIVNQPTIFTNADFDRSITEWSFNSALLLKLDEGNSIRLAVGKGIQAPSLFAFGARLDFPIRGTPLSAVSSGNPHINPAKIWSAEIGFTHMLGDKGRFEMTAFYNRTSDVMSNSSYTTPPRATPPAYPFILFTADNVGTFEAYGLEASASGQLSPDWHWSLNYTWTRAKQHIAGNADGQFTRPLALDSATPEHKVKAQLSYEHGPWLATVAARYTSATRQLVTLAPAPSGPLRLIDVDDSLAVDAKLALRIKEGLTFAVAGENLTGADGAYLSPVPAERRLRASLQVDF</sequence>
<dbReference type="InterPro" id="IPR039426">
    <property type="entry name" value="TonB-dep_rcpt-like"/>
</dbReference>
<evidence type="ECO:0000256" key="8">
    <source>
        <dbReference type="PROSITE-ProRule" id="PRU01360"/>
    </source>
</evidence>
<reference evidence="13 14" key="1">
    <citation type="submission" date="2011-05" db="EMBL/GenBank/DDBJ databases">
        <title>Complete sequence of chromosome 1 of Sphingobium chlorophenolicum L-1.</title>
        <authorList>
            <consortium name="US DOE Joint Genome Institute"/>
            <person name="Lucas S."/>
            <person name="Han J."/>
            <person name="Lapidus A."/>
            <person name="Cheng J.-F."/>
            <person name="Goodwin L."/>
            <person name="Pitluck S."/>
            <person name="Peters L."/>
            <person name="Daligault H."/>
            <person name="Han C."/>
            <person name="Tapia R."/>
            <person name="Land M."/>
            <person name="Hauser L."/>
            <person name="Kyrpides N."/>
            <person name="Ivanova N."/>
            <person name="Pagani I."/>
            <person name="Turner P."/>
            <person name="Copley S."/>
            <person name="Woyke T."/>
        </authorList>
    </citation>
    <scope>NUCLEOTIDE SEQUENCE [LARGE SCALE GENOMIC DNA]</scope>
    <source>
        <strain evidence="13 14">L-1</strain>
    </source>
</reference>
<evidence type="ECO:0000256" key="3">
    <source>
        <dbReference type="ARBA" id="ARBA00022452"/>
    </source>
</evidence>
<gene>
    <name evidence="13" type="ORF">Sphch_2551</name>
</gene>
<evidence type="ECO:0000256" key="7">
    <source>
        <dbReference type="ARBA" id="ARBA00023237"/>
    </source>
</evidence>
<dbReference type="PANTHER" id="PTHR30069:SF40">
    <property type="entry name" value="TONB-DEPENDENT RECEPTOR NMB0964-RELATED"/>
    <property type="match status" value="1"/>
</dbReference>
<dbReference type="Gene3D" id="2.170.130.10">
    <property type="entry name" value="TonB-dependent receptor, plug domain"/>
    <property type="match status" value="1"/>
</dbReference>
<dbReference type="Gene3D" id="2.40.170.20">
    <property type="entry name" value="TonB-dependent receptor, beta-barrel domain"/>
    <property type="match status" value="1"/>
</dbReference>
<feature type="chain" id="PRO_5003339604" evidence="10">
    <location>
        <begin position="34"/>
        <end position="687"/>
    </location>
</feature>
<feature type="signal peptide" evidence="10">
    <location>
        <begin position="1"/>
        <end position="33"/>
    </location>
</feature>
<dbReference type="InterPro" id="IPR037066">
    <property type="entry name" value="Plug_dom_sf"/>
</dbReference>
<keyword evidence="14" id="KW-1185">Reference proteome</keyword>
<dbReference type="InterPro" id="IPR012910">
    <property type="entry name" value="Plug_dom"/>
</dbReference>
<keyword evidence="2 8" id="KW-0813">Transport</keyword>
<accession>F6EZA6</accession>
<dbReference type="Proteomes" id="UP000007150">
    <property type="component" value="Chromosome 1"/>
</dbReference>